<protein>
    <submittedName>
        <fullName evidence="3">Lactate dehydrogenase</fullName>
    </submittedName>
</protein>
<dbReference type="SUPFAM" id="SSF89733">
    <property type="entry name" value="L-sulfolactate dehydrogenase-like"/>
    <property type="match status" value="1"/>
</dbReference>
<dbReference type="GO" id="GO:0016491">
    <property type="term" value="F:oxidoreductase activity"/>
    <property type="evidence" value="ECO:0007669"/>
    <property type="project" value="UniProtKB-KW"/>
</dbReference>
<evidence type="ECO:0000313" key="4">
    <source>
        <dbReference type="Proteomes" id="UP000321058"/>
    </source>
</evidence>
<dbReference type="EMBL" id="BKAJ01000247">
    <property type="protein sequence ID" value="GEP61693.1"/>
    <property type="molecule type" value="Genomic_DNA"/>
</dbReference>
<dbReference type="Proteomes" id="UP000321058">
    <property type="component" value="Unassembled WGS sequence"/>
</dbReference>
<dbReference type="PANTHER" id="PTHR11091">
    <property type="entry name" value="OXIDOREDUCTASE-RELATED"/>
    <property type="match status" value="1"/>
</dbReference>
<evidence type="ECO:0000256" key="1">
    <source>
        <dbReference type="ARBA" id="ARBA00006056"/>
    </source>
</evidence>
<evidence type="ECO:0000256" key="2">
    <source>
        <dbReference type="ARBA" id="ARBA00023002"/>
    </source>
</evidence>
<dbReference type="Pfam" id="PF02615">
    <property type="entry name" value="Ldh_2"/>
    <property type="match status" value="1"/>
</dbReference>
<dbReference type="InterPro" id="IPR043144">
    <property type="entry name" value="Mal/L-sulf/L-lact_DH-like_ah"/>
</dbReference>
<proteinExistence type="inferred from homology"/>
<keyword evidence="4" id="KW-1185">Reference proteome</keyword>
<comment type="caution">
    <text evidence="3">The sequence shown here is derived from an EMBL/GenBank/DDBJ whole genome shotgun (WGS) entry which is preliminary data.</text>
</comment>
<dbReference type="InterPro" id="IPR043143">
    <property type="entry name" value="Mal/L-sulf/L-lact_DH-like_NADP"/>
</dbReference>
<dbReference type="RefSeq" id="WP_147156979.1">
    <property type="nucleotide sequence ID" value="NZ_BKAJ01000247.1"/>
</dbReference>
<dbReference type="InterPro" id="IPR003767">
    <property type="entry name" value="Malate/L-lactate_DH-like"/>
</dbReference>
<dbReference type="InterPro" id="IPR036111">
    <property type="entry name" value="Mal/L-sulfo/L-lacto_DH-like_sf"/>
</dbReference>
<dbReference type="Gene3D" id="3.30.1370.60">
    <property type="entry name" value="Hypothetical oxidoreductase yiak, domain 2"/>
    <property type="match status" value="1"/>
</dbReference>
<evidence type="ECO:0000313" key="3">
    <source>
        <dbReference type="EMBL" id="GEP61693.1"/>
    </source>
</evidence>
<comment type="similarity">
    <text evidence="1">Belongs to the LDH2/MDH2 oxidoreductase family.</text>
</comment>
<reference evidence="3 4" key="1">
    <citation type="submission" date="2019-07" db="EMBL/GenBank/DDBJ databases">
        <title>Whole genome shotgun sequence of Reyranella soli NBRC 108950.</title>
        <authorList>
            <person name="Hosoyama A."/>
            <person name="Uohara A."/>
            <person name="Ohji S."/>
            <person name="Ichikawa N."/>
        </authorList>
    </citation>
    <scope>NUCLEOTIDE SEQUENCE [LARGE SCALE GENOMIC DNA]</scope>
    <source>
        <strain evidence="3 4">NBRC 108950</strain>
    </source>
</reference>
<accession>A0A512NRY1</accession>
<sequence length="335" mass="35561">MKIAVADLQSLVEQVLARHGVASARAPLLAATIVAAERDGSRSHGLQRLAGYVSSLSSGWVDGAAEPVVHEAGPGLLKVDARNGFAQVALAEAAPRLRAMADRQGSAIMTTADGHHFAALWPDIEPLAVDGYIALTMVNTRASMVVWQGTHKVLGTNPMAFACPRRSRPPVVWDQASSVMSQGDVLLASAARRPLPEGVGVDGDGQATTDPDAVLRDGALVPFGGVKGGSLAFMIEVLATLGGARFGFEDRSATIPGAVTSNAGQFLLLIDPRRFGDSFLDRIEQLIEQLREAGTGRLPGDLRYERRRIAERDGLELSPEMHDYLLTASIASTRR</sequence>
<gene>
    <name evidence="3" type="ORF">RSO01_88590</name>
</gene>
<dbReference type="Gene3D" id="1.10.1530.10">
    <property type="match status" value="1"/>
</dbReference>
<dbReference type="AlphaFoldDB" id="A0A512NRY1"/>
<name>A0A512NRY1_9HYPH</name>
<keyword evidence="2" id="KW-0560">Oxidoreductase</keyword>
<organism evidence="3 4">
    <name type="scientific">Reyranella soli</name>
    <dbReference type="NCBI Taxonomy" id="1230389"/>
    <lineage>
        <taxon>Bacteria</taxon>
        <taxon>Pseudomonadati</taxon>
        <taxon>Pseudomonadota</taxon>
        <taxon>Alphaproteobacteria</taxon>
        <taxon>Hyphomicrobiales</taxon>
        <taxon>Reyranellaceae</taxon>
        <taxon>Reyranella</taxon>
    </lineage>
</organism>
<dbReference type="PANTHER" id="PTHR11091:SF0">
    <property type="entry name" value="MALATE DEHYDROGENASE"/>
    <property type="match status" value="1"/>
</dbReference>
<dbReference type="OrthoDB" id="9811519at2"/>